<dbReference type="Proteomes" id="UP000235670">
    <property type="component" value="Unassembled WGS sequence"/>
</dbReference>
<name>A0A2N6SD89_9BACL</name>
<accession>A0A2N6SD89</accession>
<dbReference type="EMBL" id="PNGT01000009">
    <property type="protein sequence ID" value="PMC51891.1"/>
    <property type="molecule type" value="Genomic_DNA"/>
</dbReference>
<proteinExistence type="predicted"/>
<organism evidence="2 3">
    <name type="scientific">Gemella sanguinis</name>
    <dbReference type="NCBI Taxonomy" id="84135"/>
    <lineage>
        <taxon>Bacteria</taxon>
        <taxon>Bacillati</taxon>
        <taxon>Bacillota</taxon>
        <taxon>Bacilli</taxon>
        <taxon>Bacillales</taxon>
        <taxon>Gemellaceae</taxon>
        <taxon>Gemella</taxon>
    </lineage>
</organism>
<protein>
    <recommendedName>
        <fullName evidence="4">Lipoprotein</fullName>
    </recommendedName>
</protein>
<dbReference type="Gene3D" id="2.50.20.20">
    <property type="match status" value="1"/>
</dbReference>
<evidence type="ECO:0008006" key="4">
    <source>
        <dbReference type="Google" id="ProtNLM"/>
    </source>
</evidence>
<dbReference type="AlphaFoldDB" id="A0A2N6SD89"/>
<dbReference type="PROSITE" id="PS51257">
    <property type="entry name" value="PROKAR_LIPOPROTEIN"/>
    <property type="match status" value="1"/>
</dbReference>
<comment type="caution">
    <text evidence="2">The sequence shown here is derived from an EMBL/GenBank/DDBJ whole genome shotgun (WGS) entry which is preliminary data.</text>
</comment>
<evidence type="ECO:0000313" key="3">
    <source>
        <dbReference type="Proteomes" id="UP000235670"/>
    </source>
</evidence>
<dbReference type="OrthoDB" id="9762933at2"/>
<reference evidence="2 3" key="1">
    <citation type="submission" date="2017-09" db="EMBL/GenBank/DDBJ databases">
        <title>Bacterial strain isolated from the female urinary microbiota.</title>
        <authorList>
            <person name="Thomas-White K."/>
            <person name="Kumar N."/>
            <person name="Forster S."/>
            <person name="Putonti C."/>
            <person name="Lawley T."/>
            <person name="Wolfe A.J."/>
        </authorList>
    </citation>
    <scope>NUCLEOTIDE SEQUENCE [LARGE SCALE GENOMIC DNA]</scope>
    <source>
        <strain evidence="2 3">UMB0186</strain>
    </source>
</reference>
<gene>
    <name evidence="2" type="ORF">CJ218_07775</name>
</gene>
<sequence>MKKQILAVMVGLSVALAGCSTQSTESMLQEVKKNTKEIKSGKTSMQMSIKSEKSGLNVEQYIEMNGDEKFDPLEASLKGKISINGKEIEAEDYYKDGVYYSKIGGPWVRKKSPADNENWFNFKEISLNMKDKVLDLLDNKDNWEISKDGDKIIFKLKKTDELNKKIKEEYVKIFKYRKELTDIDYTIEYVYNMKTKKVEKLVYELNSKGKNISDLFTAKGTLEEINKEVKVVLPEESKSAREVRE</sequence>
<dbReference type="STRING" id="84135.GCA_001052115_01598"/>
<evidence type="ECO:0000256" key="1">
    <source>
        <dbReference type="SAM" id="SignalP"/>
    </source>
</evidence>
<evidence type="ECO:0000313" key="2">
    <source>
        <dbReference type="EMBL" id="PMC51891.1"/>
    </source>
</evidence>
<feature type="signal peptide" evidence="1">
    <location>
        <begin position="1"/>
        <end position="17"/>
    </location>
</feature>
<feature type="chain" id="PRO_5039376401" description="Lipoprotein" evidence="1">
    <location>
        <begin position="18"/>
        <end position="245"/>
    </location>
</feature>
<keyword evidence="1" id="KW-0732">Signal</keyword>
<dbReference type="RefSeq" id="WP_102190187.1">
    <property type="nucleotide sequence ID" value="NZ_PNGT01000009.1"/>
</dbReference>